<dbReference type="AlphaFoldDB" id="A0A0A9CE64"/>
<reference evidence="1" key="2">
    <citation type="journal article" date="2015" name="Data Brief">
        <title>Shoot transcriptome of the giant reed, Arundo donax.</title>
        <authorList>
            <person name="Barrero R.A."/>
            <person name="Guerrero F.D."/>
            <person name="Moolhuijzen P."/>
            <person name="Goolsby J.A."/>
            <person name="Tidwell J."/>
            <person name="Bellgard S.E."/>
            <person name="Bellgard M.I."/>
        </authorList>
    </citation>
    <scope>NUCLEOTIDE SEQUENCE</scope>
    <source>
        <tissue evidence="1">Shoot tissue taken approximately 20 cm above the soil surface</tissue>
    </source>
</reference>
<proteinExistence type="predicted"/>
<reference evidence="1" key="1">
    <citation type="submission" date="2014-09" db="EMBL/GenBank/DDBJ databases">
        <authorList>
            <person name="Magalhaes I.L.F."/>
            <person name="Oliveira U."/>
            <person name="Santos F.R."/>
            <person name="Vidigal T.H.D.A."/>
            <person name="Brescovit A.D."/>
            <person name="Santos A.J."/>
        </authorList>
    </citation>
    <scope>NUCLEOTIDE SEQUENCE</scope>
    <source>
        <tissue evidence="1">Shoot tissue taken approximately 20 cm above the soil surface</tissue>
    </source>
</reference>
<name>A0A0A9CE64_ARUDO</name>
<sequence length="29" mass="3083">MDIGLLLSSCVAELGLDAFQCQALPFTIL</sequence>
<protein>
    <submittedName>
        <fullName evidence="1">Uncharacterized protein</fullName>
    </submittedName>
</protein>
<dbReference type="EMBL" id="GBRH01224014">
    <property type="protein sequence ID" value="JAD73881.1"/>
    <property type="molecule type" value="Transcribed_RNA"/>
</dbReference>
<evidence type="ECO:0000313" key="1">
    <source>
        <dbReference type="EMBL" id="JAD73881.1"/>
    </source>
</evidence>
<organism evidence="1">
    <name type="scientific">Arundo donax</name>
    <name type="common">Giant reed</name>
    <name type="synonym">Donax arundinaceus</name>
    <dbReference type="NCBI Taxonomy" id="35708"/>
    <lineage>
        <taxon>Eukaryota</taxon>
        <taxon>Viridiplantae</taxon>
        <taxon>Streptophyta</taxon>
        <taxon>Embryophyta</taxon>
        <taxon>Tracheophyta</taxon>
        <taxon>Spermatophyta</taxon>
        <taxon>Magnoliopsida</taxon>
        <taxon>Liliopsida</taxon>
        <taxon>Poales</taxon>
        <taxon>Poaceae</taxon>
        <taxon>PACMAD clade</taxon>
        <taxon>Arundinoideae</taxon>
        <taxon>Arundineae</taxon>
        <taxon>Arundo</taxon>
    </lineage>
</organism>
<accession>A0A0A9CE64</accession>